<dbReference type="Gene3D" id="3.40.50.1000">
    <property type="entry name" value="HAD superfamily/HAD-like"/>
    <property type="match status" value="1"/>
</dbReference>
<accession>A0A6C0LYY9</accession>
<dbReference type="InterPro" id="IPR036412">
    <property type="entry name" value="HAD-like_sf"/>
</dbReference>
<dbReference type="SUPFAM" id="SSF56784">
    <property type="entry name" value="HAD-like"/>
    <property type="match status" value="1"/>
</dbReference>
<comment type="pathway">
    <text evidence="2">Nucleotide-sugar biosynthesis; GDP-alpha-D-mannose biosynthesis; alpha-D-mannose 1-phosphate from D-fructose 6-phosphate: step 2/2.</text>
</comment>
<dbReference type="NCBIfam" id="TIGR01484">
    <property type="entry name" value="HAD-SF-IIB"/>
    <property type="match status" value="1"/>
</dbReference>
<evidence type="ECO:0000313" key="10">
    <source>
        <dbReference type="EMBL" id="QHU34472.1"/>
    </source>
</evidence>
<evidence type="ECO:0000256" key="4">
    <source>
        <dbReference type="ARBA" id="ARBA00011738"/>
    </source>
</evidence>
<dbReference type="InterPro" id="IPR043169">
    <property type="entry name" value="PMM_cap"/>
</dbReference>
<evidence type="ECO:0000256" key="6">
    <source>
        <dbReference type="ARBA" id="ARBA00022490"/>
    </source>
</evidence>
<comment type="subunit">
    <text evidence="4">Homodimer.</text>
</comment>
<keyword evidence="9" id="KW-0413">Isomerase</keyword>
<keyword evidence="7" id="KW-0479">Metal-binding</keyword>
<proteinExistence type="inferred from homology"/>
<dbReference type="Gene3D" id="3.30.1240.20">
    <property type="match status" value="1"/>
</dbReference>
<evidence type="ECO:0000256" key="2">
    <source>
        <dbReference type="ARBA" id="ARBA00004699"/>
    </source>
</evidence>
<dbReference type="PANTHER" id="PTHR10466">
    <property type="entry name" value="PHOSPHOMANNOMUTASE"/>
    <property type="match status" value="1"/>
</dbReference>
<name>A0A6C0LYY9_9ZZZZ</name>
<comment type="similarity">
    <text evidence="3">Belongs to the eukaryotic PMM family.</text>
</comment>
<dbReference type="EMBL" id="MN740571">
    <property type="protein sequence ID" value="QHU34472.1"/>
    <property type="molecule type" value="Genomic_DNA"/>
</dbReference>
<dbReference type="AlphaFoldDB" id="A0A6C0LYY9"/>
<dbReference type="EC" id="5.4.2.8" evidence="5"/>
<dbReference type="GO" id="GO:0006487">
    <property type="term" value="P:protein N-linked glycosylation"/>
    <property type="evidence" value="ECO:0007669"/>
    <property type="project" value="TreeGrafter"/>
</dbReference>
<dbReference type="GO" id="GO:0006013">
    <property type="term" value="P:mannose metabolic process"/>
    <property type="evidence" value="ECO:0007669"/>
    <property type="project" value="TreeGrafter"/>
</dbReference>
<dbReference type="GO" id="GO:0005829">
    <property type="term" value="C:cytosol"/>
    <property type="evidence" value="ECO:0007669"/>
    <property type="project" value="TreeGrafter"/>
</dbReference>
<dbReference type="PANTHER" id="PTHR10466:SF0">
    <property type="entry name" value="PHOSPHOMANNOMUTASE"/>
    <property type="match status" value="1"/>
</dbReference>
<dbReference type="Pfam" id="PF03332">
    <property type="entry name" value="PMM"/>
    <property type="match status" value="1"/>
</dbReference>
<reference evidence="10" key="1">
    <citation type="journal article" date="2020" name="Nature">
        <title>Giant virus diversity and host interactions through global metagenomics.</title>
        <authorList>
            <person name="Schulz F."/>
            <person name="Roux S."/>
            <person name="Paez-Espino D."/>
            <person name="Jungbluth S."/>
            <person name="Walsh D.A."/>
            <person name="Denef V.J."/>
            <person name="McMahon K.D."/>
            <person name="Konstantinidis K.T."/>
            <person name="Eloe-Fadrosh E.A."/>
            <person name="Kyrpides N.C."/>
            <person name="Woyke T."/>
        </authorList>
    </citation>
    <scope>NUCLEOTIDE SEQUENCE</scope>
    <source>
        <strain evidence="10">GVMAG-S-1016713-123</strain>
    </source>
</reference>
<dbReference type="GO" id="GO:0046872">
    <property type="term" value="F:metal ion binding"/>
    <property type="evidence" value="ECO:0007669"/>
    <property type="project" value="UniProtKB-KW"/>
</dbReference>
<dbReference type="UniPathway" id="UPA00126">
    <property type="reaction ID" value="UER00424"/>
</dbReference>
<dbReference type="InterPro" id="IPR006379">
    <property type="entry name" value="HAD-SF_hydro_IIB"/>
</dbReference>
<evidence type="ECO:0000256" key="7">
    <source>
        <dbReference type="ARBA" id="ARBA00022723"/>
    </source>
</evidence>
<evidence type="ECO:0000256" key="3">
    <source>
        <dbReference type="ARBA" id="ARBA00009736"/>
    </source>
</evidence>
<evidence type="ECO:0000256" key="5">
    <source>
        <dbReference type="ARBA" id="ARBA00012730"/>
    </source>
</evidence>
<dbReference type="InterPro" id="IPR005002">
    <property type="entry name" value="PMM"/>
</dbReference>
<sequence length="247" mass="28345">MTLLLFDVDGTLVDSGKKIDPYMVTTLNALKNKYEIGIVGGGSLERILEQMNNKVIFDHYFTECGCVYYKNSADGINKMLLHEIYAKDIRRHPLYDKINLLVKKSLLFLSNVDYTITGNFIDLRRGIIYISLIGMSATEEERKYFLNYDAIYNIRESLLTILTTYANNMEINDDISIVEGGSVGIAIYPSECDKIQILPHLHDYKDIHYFGDKYETNGNDYQLLHHPDVKGHKVDSKIDTLNILKQL</sequence>
<keyword evidence="6" id="KW-0963">Cytoplasm</keyword>
<comment type="subcellular location">
    <subcellularLocation>
        <location evidence="1">Cytoplasm</location>
    </subcellularLocation>
</comment>
<evidence type="ECO:0000256" key="9">
    <source>
        <dbReference type="ARBA" id="ARBA00023235"/>
    </source>
</evidence>
<evidence type="ECO:0000256" key="1">
    <source>
        <dbReference type="ARBA" id="ARBA00004496"/>
    </source>
</evidence>
<evidence type="ECO:0000256" key="8">
    <source>
        <dbReference type="ARBA" id="ARBA00022842"/>
    </source>
</evidence>
<dbReference type="GO" id="GO:0004615">
    <property type="term" value="F:phosphomannomutase activity"/>
    <property type="evidence" value="ECO:0007669"/>
    <property type="project" value="UniProtKB-EC"/>
</dbReference>
<dbReference type="GO" id="GO:0009298">
    <property type="term" value="P:GDP-mannose biosynthetic process"/>
    <property type="evidence" value="ECO:0007669"/>
    <property type="project" value="UniProtKB-UniPathway"/>
</dbReference>
<protein>
    <recommendedName>
        <fullName evidence="5">phosphomannomutase</fullName>
        <ecNumber evidence="5">5.4.2.8</ecNumber>
    </recommendedName>
</protein>
<keyword evidence="8" id="KW-0460">Magnesium</keyword>
<dbReference type="InterPro" id="IPR023214">
    <property type="entry name" value="HAD_sf"/>
</dbReference>
<organism evidence="10">
    <name type="scientific">viral metagenome</name>
    <dbReference type="NCBI Taxonomy" id="1070528"/>
    <lineage>
        <taxon>unclassified sequences</taxon>
        <taxon>metagenomes</taxon>
        <taxon>organismal metagenomes</taxon>
    </lineage>
</organism>